<accession>A0AA88RP05</accession>
<dbReference type="Pfam" id="PF02536">
    <property type="entry name" value="mTERF"/>
    <property type="match status" value="2"/>
</dbReference>
<protein>
    <recommendedName>
        <fullName evidence="6">Transcription termination factor MTERF15, mitochondrial-like</fullName>
    </recommendedName>
</protein>
<comment type="caution">
    <text evidence="4">The sequence shown here is derived from an EMBL/GenBank/DDBJ whole genome shotgun (WGS) entry which is preliminary data.</text>
</comment>
<keyword evidence="2" id="KW-0804">Transcription</keyword>
<keyword evidence="3" id="KW-0809">Transit peptide</keyword>
<proteinExistence type="inferred from homology"/>
<dbReference type="GO" id="GO:0006353">
    <property type="term" value="P:DNA-templated transcription termination"/>
    <property type="evidence" value="ECO:0007669"/>
    <property type="project" value="UniProtKB-KW"/>
</dbReference>
<dbReference type="SMART" id="SM00733">
    <property type="entry name" value="Mterf"/>
    <property type="match status" value="6"/>
</dbReference>
<keyword evidence="5" id="KW-1185">Reference proteome</keyword>
<dbReference type="Proteomes" id="UP001187471">
    <property type="component" value="Unassembled WGS sequence"/>
</dbReference>
<gene>
    <name evidence="4" type="ORF">RJ640_015045</name>
</gene>
<keyword evidence="2" id="KW-0805">Transcription regulation</keyword>
<evidence type="ECO:0000256" key="3">
    <source>
        <dbReference type="ARBA" id="ARBA00022946"/>
    </source>
</evidence>
<dbReference type="EMBL" id="JAVXUO010000755">
    <property type="protein sequence ID" value="KAK2989334.1"/>
    <property type="molecule type" value="Genomic_DNA"/>
</dbReference>
<dbReference type="GO" id="GO:0003676">
    <property type="term" value="F:nucleic acid binding"/>
    <property type="evidence" value="ECO:0007669"/>
    <property type="project" value="InterPro"/>
</dbReference>
<dbReference type="InterPro" id="IPR038538">
    <property type="entry name" value="MTERF_sf"/>
</dbReference>
<organism evidence="4 5">
    <name type="scientific">Escallonia rubra</name>
    <dbReference type="NCBI Taxonomy" id="112253"/>
    <lineage>
        <taxon>Eukaryota</taxon>
        <taxon>Viridiplantae</taxon>
        <taxon>Streptophyta</taxon>
        <taxon>Embryophyta</taxon>
        <taxon>Tracheophyta</taxon>
        <taxon>Spermatophyta</taxon>
        <taxon>Magnoliopsida</taxon>
        <taxon>eudicotyledons</taxon>
        <taxon>Gunneridae</taxon>
        <taxon>Pentapetalae</taxon>
        <taxon>asterids</taxon>
        <taxon>campanulids</taxon>
        <taxon>Escalloniales</taxon>
        <taxon>Escalloniaceae</taxon>
        <taxon>Escallonia</taxon>
    </lineage>
</organism>
<dbReference type="PANTHER" id="PTHR13068:SF23">
    <property type="entry name" value="TRANSCRIPTION TERMINATION FACTOR MTERF15, MITOCHONDRIAL"/>
    <property type="match status" value="1"/>
</dbReference>
<evidence type="ECO:0008006" key="6">
    <source>
        <dbReference type="Google" id="ProtNLM"/>
    </source>
</evidence>
<dbReference type="PANTHER" id="PTHR13068">
    <property type="entry name" value="CGI-12 PROTEIN-RELATED"/>
    <property type="match status" value="1"/>
</dbReference>
<name>A0AA88RP05_9ASTE</name>
<dbReference type="AlphaFoldDB" id="A0AA88RP05"/>
<reference evidence="4" key="1">
    <citation type="submission" date="2022-12" db="EMBL/GenBank/DDBJ databases">
        <title>Draft genome assemblies for two species of Escallonia (Escalloniales).</title>
        <authorList>
            <person name="Chanderbali A."/>
            <person name="Dervinis C."/>
            <person name="Anghel I."/>
            <person name="Soltis D."/>
            <person name="Soltis P."/>
            <person name="Zapata F."/>
        </authorList>
    </citation>
    <scope>NUCLEOTIDE SEQUENCE</scope>
    <source>
        <strain evidence="4">UCBG92.1500</strain>
        <tissue evidence="4">Leaf</tissue>
    </source>
</reference>
<dbReference type="Gene3D" id="1.25.70.10">
    <property type="entry name" value="Transcription termination factor 3, mitochondrial"/>
    <property type="match status" value="2"/>
</dbReference>
<evidence type="ECO:0000313" key="5">
    <source>
        <dbReference type="Proteomes" id="UP001187471"/>
    </source>
</evidence>
<sequence>MAVRVLTRPTLHRFIALTSKPITPLSNLKHKHFSSNPKNPISTTPEFSQQLNLFQRYGFPPSQLHNFLSENRFLLDSNSSGIEKSLKILQSLNSCQKFLVSTVLDFPEVLKPEFLKMWQVGISEMGLSDPTPLMIRSVFELSTKFNVDPDDLSACLRRLKGLGFSDVTVTKVLEAYPMVIMMSEERIREKMEFLVGIGIKTYEINWLFGRFPDILAMGVDNKLKPLFAEIRCLGIGVNEVRREILRDPRVLGLEVGELSQTLRMLRSLKCRALIKDKIFCQGTLRAGYEVKLRIDCLRKHGFIYRDALTVLWKEPRAVLYDVEDIQKKVEFLVTKMKVDVSWLVEVPEYIGVNFEKQIVPRYSVIEYLRSKGWLGDEVWLMSLIKPSRLRFYNLYVKPYPECEKLYGRFAGTVEVKNQHPAGLWKLFKPQNFPESNEDVKNIKSFMEALV</sequence>
<evidence type="ECO:0000256" key="1">
    <source>
        <dbReference type="ARBA" id="ARBA00007692"/>
    </source>
</evidence>
<comment type="similarity">
    <text evidence="1">Belongs to the mTERF family.</text>
</comment>
<keyword evidence="2" id="KW-0806">Transcription termination</keyword>
<evidence type="ECO:0000313" key="4">
    <source>
        <dbReference type="EMBL" id="KAK2989334.1"/>
    </source>
</evidence>
<dbReference type="InterPro" id="IPR003690">
    <property type="entry name" value="MTERF"/>
</dbReference>
<evidence type="ECO:0000256" key="2">
    <source>
        <dbReference type="ARBA" id="ARBA00022472"/>
    </source>
</evidence>